<dbReference type="Pfam" id="PF03121">
    <property type="entry name" value="Herpes_UL52"/>
    <property type="match status" value="1"/>
</dbReference>
<dbReference type="EC" id="2.7.7.7" evidence="2"/>
<evidence type="ECO:0000256" key="1">
    <source>
        <dbReference type="ARBA" id="ARBA00009762"/>
    </source>
</evidence>
<evidence type="ECO:0000256" key="4">
    <source>
        <dbReference type="ARBA" id="ARBA00026139"/>
    </source>
</evidence>
<dbReference type="Proteomes" id="UP000887013">
    <property type="component" value="Unassembled WGS sequence"/>
</dbReference>
<dbReference type="GO" id="GO:0003887">
    <property type="term" value="F:DNA-directed DNA polymerase activity"/>
    <property type="evidence" value="ECO:0007669"/>
    <property type="project" value="UniProtKB-KW"/>
</dbReference>
<keyword evidence="3" id="KW-0548">Nucleotidyltransferase</keyword>
<evidence type="ECO:0000256" key="5">
    <source>
        <dbReference type="ARBA" id="ARBA00044677"/>
    </source>
</evidence>
<comment type="catalytic activity">
    <reaction evidence="5">
        <text>ssDNA + n NTP = ssDNA/pppN(pN)n-1 hybrid + (n-1) diphosphate.</text>
        <dbReference type="EC" id="2.7.7.102"/>
    </reaction>
</comment>
<keyword evidence="3" id="KW-0808">Transferase</keyword>
<dbReference type="OrthoDB" id="5988181at2759"/>
<comment type="catalytic activity">
    <reaction evidence="7">
        <text>DNA(n) + a 2'-deoxyribonucleoside 5'-triphosphate = DNA(n+1) + diphosphate</text>
        <dbReference type="Rhea" id="RHEA:22508"/>
        <dbReference type="Rhea" id="RHEA-COMP:17339"/>
        <dbReference type="Rhea" id="RHEA-COMP:17340"/>
        <dbReference type="ChEBI" id="CHEBI:33019"/>
        <dbReference type="ChEBI" id="CHEBI:61560"/>
        <dbReference type="ChEBI" id="CHEBI:173112"/>
        <dbReference type="EC" id="2.7.7.7"/>
    </reaction>
    <physiologicalReaction direction="left-to-right" evidence="7">
        <dbReference type="Rhea" id="RHEA:22509"/>
    </physiologicalReaction>
</comment>
<dbReference type="PANTHER" id="PTHR31399:SF0">
    <property type="entry name" value="DNA-DIRECTED PRIMASE_POLYMERASE PROTEIN"/>
    <property type="match status" value="1"/>
</dbReference>
<comment type="caution">
    <text evidence="8">The sequence shown here is derived from an EMBL/GenBank/DDBJ whole genome shotgun (WGS) entry which is preliminary data.</text>
</comment>
<evidence type="ECO:0000256" key="2">
    <source>
        <dbReference type="ARBA" id="ARBA00012417"/>
    </source>
</evidence>
<dbReference type="GO" id="GO:0031297">
    <property type="term" value="P:replication fork processing"/>
    <property type="evidence" value="ECO:0007669"/>
    <property type="project" value="TreeGrafter"/>
</dbReference>
<evidence type="ECO:0000256" key="7">
    <source>
        <dbReference type="ARBA" id="ARBA00047303"/>
    </source>
</evidence>
<name>A0A8X6Q3S4_NEPPI</name>
<gene>
    <name evidence="8" type="primary">primpol</name>
    <name evidence="8" type="ORF">NPIL_10191</name>
</gene>
<keyword evidence="3" id="KW-0239">DNA-directed DNA polymerase</keyword>
<dbReference type="EC" id="2.7.7.102" evidence="6"/>
<evidence type="ECO:0000313" key="9">
    <source>
        <dbReference type="Proteomes" id="UP000887013"/>
    </source>
</evidence>
<evidence type="ECO:0000256" key="6">
    <source>
        <dbReference type="ARBA" id="ARBA00044768"/>
    </source>
</evidence>
<reference evidence="8" key="1">
    <citation type="submission" date="2020-08" db="EMBL/GenBank/DDBJ databases">
        <title>Multicomponent nature underlies the extraordinary mechanical properties of spider dragline silk.</title>
        <authorList>
            <person name="Kono N."/>
            <person name="Nakamura H."/>
            <person name="Mori M."/>
            <person name="Yoshida Y."/>
            <person name="Ohtoshi R."/>
            <person name="Malay A.D."/>
            <person name="Moran D.A.P."/>
            <person name="Tomita M."/>
            <person name="Numata K."/>
            <person name="Arakawa K."/>
        </authorList>
    </citation>
    <scope>NUCLEOTIDE SEQUENCE</scope>
</reference>
<organism evidence="8 9">
    <name type="scientific">Nephila pilipes</name>
    <name type="common">Giant wood spider</name>
    <name type="synonym">Nephila maculata</name>
    <dbReference type="NCBI Taxonomy" id="299642"/>
    <lineage>
        <taxon>Eukaryota</taxon>
        <taxon>Metazoa</taxon>
        <taxon>Ecdysozoa</taxon>
        <taxon>Arthropoda</taxon>
        <taxon>Chelicerata</taxon>
        <taxon>Arachnida</taxon>
        <taxon>Araneae</taxon>
        <taxon>Araneomorphae</taxon>
        <taxon>Entelegynae</taxon>
        <taxon>Araneoidea</taxon>
        <taxon>Nephilidae</taxon>
        <taxon>Nephila</taxon>
    </lineage>
</organism>
<dbReference type="GO" id="GO:0003682">
    <property type="term" value="F:chromatin binding"/>
    <property type="evidence" value="ECO:0007669"/>
    <property type="project" value="TreeGrafter"/>
</dbReference>
<evidence type="ECO:0000313" key="8">
    <source>
        <dbReference type="EMBL" id="GFT94831.1"/>
    </source>
</evidence>
<dbReference type="GO" id="GO:0009411">
    <property type="term" value="P:response to UV"/>
    <property type="evidence" value="ECO:0007669"/>
    <property type="project" value="TreeGrafter"/>
</dbReference>
<proteinExistence type="inferred from homology"/>
<dbReference type="PANTHER" id="PTHR31399">
    <property type="entry name" value="DNA-DIRECTED PRIMASE / POLYMERASE PROTEIN"/>
    <property type="match status" value="1"/>
</dbReference>
<dbReference type="EMBL" id="BMAW01121614">
    <property type="protein sequence ID" value="GFT94831.1"/>
    <property type="molecule type" value="Genomic_DNA"/>
</dbReference>
<protein>
    <recommendedName>
        <fullName evidence="4">DNA-directed primase/polymerase protein</fullName>
        <ecNumber evidence="6">2.7.7.102</ecNumber>
        <ecNumber evidence="2">2.7.7.7</ecNumber>
    </recommendedName>
</protein>
<evidence type="ECO:0000256" key="3">
    <source>
        <dbReference type="ARBA" id="ARBA00022932"/>
    </source>
</evidence>
<dbReference type="GO" id="GO:0005759">
    <property type="term" value="C:mitochondrial matrix"/>
    <property type="evidence" value="ECO:0007669"/>
    <property type="project" value="TreeGrafter"/>
</dbReference>
<dbReference type="GO" id="GO:0006264">
    <property type="term" value="P:mitochondrial DNA replication"/>
    <property type="evidence" value="ECO:0007669"/>
    <property type="project" value="TreeGrafter"/>
</dbReference>
<dbReference type="InterPro" id="IPR044917">
    <property type="entry name" value="PRIMPOL"/>
</dbReference>
<dbReference type="GO" id="GO:0042276">
    <property type="term" value="P:error-prone translesion synthesis"/>
    <property type="evidence" value="ECO:0007669"/>
    <property type="project" value="InterPro"/>
</dbReference>
<keyword evidence="9" id="KW-1185">Reference proteome</keyword>
<dbReference type="GO" id="GO:0005634">
    <property type="term" value="C:nucleus"/>
    <property type="evidence" value="ECO:0007669"/>
    <property type="project" value="TreeGrafter"/>
</dbReference>
<dbReference type="AlphaFoldDB" id="A0A8X6Q3S4"/>
<sequence>MYLSTKYGKKVPLLLSECNQYMPVLNTICQDISEAIFYDSLVTYFRNGNNFTKLLSYDLNPIAEKIPKSILQARFKNEICGISQNSKSPYPEVNNFVLNLIKDDMTTGFIRKWSYIEIEDIVVYEIGNYRFCNNIGRHHKSNNIMIIVDMKRKIYYQKCHDPECRAQSYKSASKNLPENIISLYNVPEDFFDDNCFTQLKNTSDNVTHLAAKTNTNEVDFISSDFLEDLSLDSYPFTQLQNFNKECNNMSNEETNYIEIASEDESLEKSFLEDTSLDDVCLEDLEPNIVKCTAESNNSCLQNFTNILEKFSTEKESKNCVKISNGEELSAEEELLMAEAAAAMEVVMDETMFSEETIF</sequence>
<comment type="similarity">
    <text evidence="1">Belongs to the eukaryotic-type primase small subunit family.</text>
</comment>
<accession>A0A8X6Q3S4</accession>